<proteinExistence type="predicted"/>
<name>A0A7S2YG15_9STRA</name>
<protein>
    <submittedName>
        <fullName evidence="2">Uncharacterized protein</fullName>
    </submittedName>
</protein>
<feature type="compositionally biased region" description="Basic and acidic residues" evidence="1">
    <location>
        <begin position="36"/>
        <end position="56"/>
    </location>
</feature>
<evidence type="ECO:0000256" key="1">
    <source>
        <dbReference type="SAM" id="MobiDB-lite"/>
    </source>
</evidence>
<feature type="compositionally biased region" description="Polar residues" evidence="1">
    <location>
        <begin position="21"/>
        <end position="32"/>
    </location>
</feature>
<feature type="region of interest" description="Disordered" evidence="1">
    <location>
        <begin position="21"/>
        <end position="64"/>
    </location>
</feature>
<evidence type="ECO:0000313" key="2">
    <source>
        <dbReference type="EMBL" id="CAD9974982.1"/>
    </source>
</evidence>
<reference evidence="2" key="1">
    <citation type="submission" date="2021-01" db="EMBL/GenBank/DDBJ databases">
        <authorList>
            <person name="Corre E."/>
            <person name="Pelletier E."/>
            <person name="Niang G."/>
            <person name="Scheremetjew M."/>
            <person name="Finn R."/>
            <person name="Kale V."/>
            <person name="Holt S."/>
            <person name="Cochrane G."/>
            <person name="Meng A."/>
            <person name="Brown T."/>
            <person name="Cohen L."/>
        </authorList>
    </citation>
    <scope>NUCLEOTIDE SEQUENCE</scope>
    <source>
        <strain evidence="2">CCMP125</strain>
    </source>
</reference>
<dbReference type="AlphaFoldDB" id="A0A7S2YG15"/>
<organism evidence="2">
    <name type="scientific">Entomoneis paludosa</name>
    <dbReference type="NCBI Taxonomy" id="265537"/>
    <lineage>
        <taxon>Eukaryota</taxon>
        <taxon>Sar</taxon>
        <taxon>Stramenopiles</taxon>
        <taxon>Ochrophyta</taxon>
        <taxon>Bacillariophyta</taxon>
        <taxon>Bacillariophyceae</taxon>
        <taxon>Bacillariophycidae</taxon>
        <taxon>Entomoneidaceae</taxon>
        <taxon>Entomoneis</taxon>
    </lineage>
</organism>
<dbReference type="EMBL" id="HBHT01023963">
    <property type="protein sequence ID" value="CAD9974982.1"/>
    <property type="molecule type" value="Transcribed_RNA"/>
</dbReference>
<sequence length="302" mass="31614">MISTAASRSLVLAARTAGSPKTMSLRSMSSMAPFNHKKEEEKKERRELHSTSRRPADATAGTTAAVPEVATTSSMMDRFTVTAEVTVSKIFPAGFGWQTASVVADGLGYEADTLNFALTTGLGDAIGVLGGHCAYYAAKKTMYDSSIDMTKELHTGILLGSAAFCSGGVWQPLVNILQGANLPFNQVFAGTWVGCGMAFYLGLRVGRTILSGPLEHIEEPTYDNQKNDVSLSTAIGGATAFFVGTDAAYLPAQNWLIGAVGIQDGTPDLVGSAIAGTSTSMGFVAAQSTLNAVYPAGKCWND</sequence>
<gene>
    <name evidence="2" type="ORF">APAL1065_LOCUS16091</name>
</gene>
<accession>A0A7S2YG15</accession>